<reference evidence="1 2" key="1">
    <citation type="submission" date="2019-04" db="EMBL/GenBank/DDBJ databases">
        <title>Geobacter oryzae sp. nov., ferric-reducing bacteria isolated from paddy soil.</title>
        <authorList>
            <person name="Xu Z."/>
            <person name="Masuda Y."/>
            <person name="Itoh H."/>
            <person name="Senoo K."/>
        </authorList>
    </citation>
    <scope>NUCLEOTIDE SEQUENCE [LARGE SCALE GENOMIC DNA]</scope>
    <source>
        <strain evidence="1 2">Red111</strain>
    </source>
</reference>
<evidence type="ECO:0000313" key="2">
    <source>
        <dbReference type="Proteomes" id="UP000306416"/>
    </source>
</evidence>
<dbReference type="AlphaFoldDB" id="A0A4V3P047"/>
<comment type="caution">
    <text evidence="1">The sequence shown here is derived from an EMBL/GenBank/DDBJ whole genome shotgun (WGS) entry which is preliminary data.</text>
</comment>
<sequence>MPDQEQEKEKDTSQAADDEALEECRTTCRTNALVDGFSICLVKNRFCEHALAFGHQFLCRHPHHAKFAVSQKKKK</sequence>
<dbReference type="Proteomes" id="UP000306416">
    <property type="component" value="Unassembled WGS sequence"/>
</dbReference>
<proteinExistence type="predicted"/>
<evidence type="ECO:0000313" key="1">
    <source>
        <dbReference type="EMBL" id="TGU74192.1"/>
    </source>
</evidence>
<gene>
    <name evidence="1" type="ORF">E4633_01615</name>
</gene>
<accession>A0A4V3P047</accession>
<keyword evidence="2" id="KW-1185">Reference proteome</keyword>
<dbReference type="EMBL" id="SRSC01000001">
    <property type="protein sequence ID" value="TGU74192.1"/>
    <property type="molecule type" value="Genomic_DNA"/>
</dbReference>
<name>A0A4V3P047_9BACT</name>
<protein>
    <submittedName>
        <fullName evidence="1">Uncharacterized protein</fullName>
    </submittedName>
</protein>
<organism evidence="1 2">
    <name type="scientific">Geomonas terrae</name>
    <dbReference type="NCBI Taxonomy" id="2562681"/>
    <lineage>
        <taxon>Bacteria</taxon>
        <taxon>Pseudomonadati</taxon>
        <taxon>Thermodesulfobacteriota</taxon>
        <taxon>Desulfuromonadia</taxon>
        <taxon>Geobacterales</taxon>
        <taxon>Geobacteraceae</taxon>
        <taxon>Geomonas</taxon>
    </lineage>
</organism>
<dbReference type="RefSeq" id="WP_135868528.1">
    <property type="nucleotide sequence ID" value="NZ_SRSC01000001.1"/>
</dbReference>